<keyword evidence="3" id="KW-1185">Reference proteome</keyword>
<feature type="compositionally biased region" description="Low complexity" evidence="1">
    <location>
        <begin position="34"/>
        <end position="47"/>
    </location>
</feature>
<dbReference type="AlphaFoldDB" id="A0A9X3SDC7"/>
<organism evidence="2 3">
    <name type="scientific">Streptomonospora mangrovi</name>
    <dbReference type="NCBI Taxonomy" id="2883123"/>
    <lineage>
        <taxon>Bacteria</taxon>
        <taxon>Bacillati</taxon>
        <taxon>Actinomycetota</taxon>
        <taxon>Actinomycetes</taxon>
        <taxon>Streptosporangiales</taxon>
        <taxon>Nocardiopsidaceae</taxon>
        <taxon>Streptomonospora</taxon>
    </lineage>
</organism>
<accession>A0A9X3SDC7</accession>
<dbReference type="RefSeq" id="WP_270071936.1">
    <property type="nucleotide sequence ID" value="NZ_JAJAQC010000013.1"/>
</dbReference>
<feature type="region of interest" description="Disordered" evidence="1">
    <location>
        <begin position="20"/>
        <end position="65"/>
    </location>
</feature>
<dbReference type="EMBL" id="JAJAQC010000013">
    <property type="protein sequence ID" value="MDA0564658.1"/>
    <property type="molecule type" value="Genomic_DNA"/>
</dbReference>
<evidence type="ECO:0000256" key="1">
    <source>
        <dbReference type="SAM" id="MobiDB-lite"/>
    </source>
</evidence>
<name>A0A9X3SDC7_9ACTN</name>
<comment type="caution">
    <text evidence="2">The sequence shown here is derived from an EMBL/GenBank/DDBJ whole genome shotgun (WGS) entry which is preliminary data.</text>
</comment>
<feature type="compositionally biased region" description="Basic and acidic residues" evidence="1">
    <location>
        <begin position="48"/>
        <end position="65"/>
    </location>
</feature>
<evidence type="ECO:0000313" key="2">
    <source>
        <dbReference type="EMBL" id="MDA0564658.1"/>
    </source>
</evidence>
<protein>
    <submittedName>
        <fullName evidence="2">Uncharacterized protein</fullName>
    </submittedName>
</protein>
<proteinExistence type="predicted"/>
<evidence type="ECO:0000313" key="3">
    <source>
        <dbReference type="Proteomes" id="UP001140076"/>
    </source>
</evidence>
<gene>
    <name evidence="2" type="ORF">LG943_10005</name>
</gene>
<reference evidence="2" key="1">
    <citation type="submission" date="2021-10" db="EMBL/GenBank/DDBJ databases">
        <title>Streptomonospora sp. nov., isolated from mangrove soil.</title>
        <authorList>
            <person name="Chen X."/>
            <person name="Ge X."/>
            <person name="Liu W."/>
        </authorList>
    </citation>
    <scope>NUCLEOTIDE SEQUENCE</scope>
    <source>
        <strain evidence="2">S1-112</strain>
    </source>
</reference>
<sequence>MTPTPVADPAVDIEFARITARLEPFSEPDPEQGAEPAPVTTAPVPQETEPKQGERPAERPEPADR</sequence>
<dbReference type="Proteomes" id="UP001140076">
    <property type="component" value="Unassembled WGS sequence"/>
</dbReference>